<protein>
    <submittedName>
        <fullName evidence="1">Uncharacterized protein</fullName>
    </submittedName>
</protein>
<evidence type="ECO:0000313" key="2">
    <source>
        <dbReference type="Proteomes" id="UP000274843"/>
    </source>
</evidence>
<accession>A0A3N2H6E3</accession>
<proteinExistence type="predicted"/>
<dbReference type="Proteomes" id="UP000274843">
    <property type="component" value="Unassembled WGS sequence"/>
</dbReference>
<gene>
    <name evidence="1" type="ORF">EDD35_6931</name>
</gene>
<keyword evidence="2" id="KW-1185">Reference proteome</keyword>
<evidence type="ECO:0000313" key="1">
    <source>
        <dbReference type="EMBL" id="ROS44486.1"/>
    </source>
</evidence>
<sequence>MRASFNKLTKCDRELDSILKPKFNRPNRTRGTFVGNKRRTCNLLDSTTKTFLPFRKFANIYNIDQTTSFNTTFSAHAQCQPLSEPTHSPINLEPYLI</sequence>
<comment type="caution">
    <text evidence="1">The sequence shown here is derived from an EMBL/GenBank/DDBJ whole genome shotgun (WGS) entry which is preliminary data.</text>
</comment>
<dbReference type="AlphaFoldDB" id="A0A3N2H6E3"/>
<name>A0A3N2H6E3_9PSEU</name>
<organism evidence="1 2">
    <name type="scientific">Amycolatopsis thermoflava</name>
    <dbReference type="NCBI Taxonomy" id="84480"/>
    <lineage>
        <taxon>Bacteria</taxon>
        <taxon>Bacillati</taxon>
        <taxon>Actinomycetota</taxon>
        <taxon>Actinomycetes</taxon>
        <taxon>Pseudonocardiales</taxon>
        <taxon>Pseudonocardiaceae</taxon>
        <taxon>Amycolatopsis</taxon>
        <taxon>Amycolatopsis methanolica group</taxon>
    </lineage>
</organism>
<dbReference type="EMBL" id="RKHY01000001">
    <property type="protein sequence ID" value="ROS44486.1"/>
    <property type="molecule type" value="Genomic_DNA"/>
</dbReference>
<reference evidence="1 2" key="1">
    <citation type="submission" date="2018-11" db="EMBL/GenBank/DDBJ databases">
        <title>Sequencing the genomes of 1000 actinobacteria strains.</title>
        <authorList>
            <person name="Klenk H.-P."/>
        </authorList>
    </citation>
    <scope>NUCLEOTIDE SEQUENCE [LARGE SCALE GENOMIC DNA]</scope>
    <source>
        <strain evidence="1 2">DSM 44348</strain>
    </source>
</reference>